<evidence type="ECO:0000313" key="1">
    <source>
        <dbReference type="EMBL" id="EKC34103.1"/>
    </source>
</evidence>
<protein>
    <submittedName>
        <fullName evidence="1">Uncharacterized protein</fullName>
    </submittedName>
</protein>
<proteinExistence type="predicted"/>
<organism evidence="1">
    <name type="scientific">Magallana gigas</name>
    <name type="common">Pacific oyster</name>
    <name type="synonym">Crassostrea gigas</name>
    <dbReference type="NCBI Taxonomy" id="29159"/>
    <lineage>
        <taxon>Eukaryota</taxon>
        <taxon>Metazoa</taxon>
        <taxon>Spiralia</taxon>
        <taxon>Lophotrochozoa</taxon>
        <taxon>Mollusca</taxon>
        <taxon>Bivalvia</taxon>
        <taxon>Autobranchia</taxon>
        <taxon>Pteriomorphia</taxon>
        <taxon>Ostreida</taxon>
        <taxon>Ostreoidea</taxon>
        <taxon>Ostreidae</taxon>
        <taxon>Magallana</taxon>
    </lineage>
</organism>
<gene>
    <name evidence="1" type="ORF">CGI_10018975</name>
</gene>
<dbReference type="HOGENOM" id="CLU_1373430_0_0_1"/>
<dbReference type="InParanoid" id="K1QK03"/>
<dbReference type="AlphaFoldDB" id="K1QK03"/>
<sequence length="199" mass="22844">MANIDEKFKAMRSDIDLELAMHTKDIETLSQSVDSLLRRVEKVEHSYTSDQALRSSDHVNNPLDDRNLTLIATNLKFDKDEDMLQIACDLYSNLDENANVLAATRLRSRMQGKPGLGKIAVSSLNEKKSILYGKRKHREVDAYKSVFIRSSKSHRERLIELNARTLLNEIPNGNHFRITSNGRIVKKRPESDREQSESY</sequence>
<name>K1QK03_MAGGI</name>
<dbReference type="EMBL" id="JH818639">
    <property type="protein sequence ID" value="EKC34103.1"/>
    <property type="molecule type" value="Genomic_DNA"/>
</dbReference>
<accession>K1QK03</accession>
<reference evidence="1" key="1">
    <citation type="journal article" date="2012" name="Nature">
        <title>The oyster genome reveals stress adaptation and complexity of shell formation.</title>
        <authorList>
            <person name="Zhang G."/>
            <person name="Fang X."/>
            <person name="Guo X."/>
            <person name="Li L."/>
            <person name="Luo R."/>
            <person name="Xu F."/>
            <person name="Yang P."/>
            <person name="Zhang L."/>
            <person name="Wang X."/>
            <person name="Qi H."/>
            <person name="Xiong Z."/>
            <person name="Que H."/>
            <person name="Xie Y."/>
            <person name="Holland P.W."/>
            <person name="Paps J."/>
            <person name="Zhu Y."/>
            <person name="Wu F."/>
            <person name="Chen Y."/>
            <person name="Wang J."/>
            <person name="Peng C."/>
            <person name="Meng J."/>
            <person name="Yang L."/>
            <person name="Liu J."/>
            <person name="Wen B."/>
            <person name="Zhang N."/>
            <person name="Huang Z."/>
            <person name="Zhu Q."/>
            <person name="Feng Y."/>
            <person name="Mount A."/>
            <person name="Hedgecock D."/>
            <person name="Xu Z."/>
            <person name="Liu Y."/>
            <person name="Domazet-Loso T."/>
            <person name="Du Y."/>
            <person name="Sun X."/>
            <person name="Zhang S."/>
            <person name="Liu B."/>
            <person name="Cheng P."/>
            <person name="Jiang X."/>
            <person name="Li J."/>
            <person name="Fan D."/>
            <person name="Wang W."/>
            <person name="Fu W."/>
            <person name="Wang T."/>
            <person name="Wang B."/>
            <person name="Zhang J."/>
            <person name="Peng Z."/>
            <person name="Li Y."/>
            <person name="Li N."/>
            <person name="Wang J."/>
            <person name="Chen M."/>
            <person name="He Y."/>
            <person name="Tan F."/>
            <person name="Song X."/>
            <person name="Zheng Q."/>
            <person name="Huang R."/>
            <person name="Yang H."/>
            <person name="Du X."/>
            <person name="Chen L."/>
            <person name="Yang M."/>
            <person name="Gaffney P.M."/>
            <person name="Wang S."/>
            <person name="Luo L."/>
            <person name="She Z."/>
            <person name="Ming Y."/>
            <person name="Huang W."/>
            <person name="Zhang S."/>
            <person name="Huang B."/>
            <person name="Zhang Y."/>
            <person name="Qu T."/>
            <person name="Ni P."/>
            <person name="Miao G."/>
            <person name="Wang J."/>
            <person name="Wang Q."/>
            <person name="Steinberg C.E."/>
            <person name="Wang H."/>
            <person name="Li N."/>
            <person name="Qian L."/>
            <person name="Zhang G."/>
            <person name="Li Y."/>
            <person name="Yang H."/>
            <person name="Liu X."/>
            <person name="Wang J."/>
            <person name="Yin Y."/>
            <person name="Wang J."/>
        </authorList>
    </citation>
    <scope>NUCLEOTIDE SEQUENCE [LARGE SCALE GENOMIC DNA]</scope>
    <source>
        <strain evidence="1">05x7-T-G4-1.051#20</strain>
    </source>
</reference>